<gene>
    <name evidence="8" type="ORF">L3049_08825</name>
</gene>
<dbReference type="SMART" id="SM00387">
    <property type="entry name" value="HATPase_c"/>
    <property type="match status" value="1"/>
</dbReference>
<evidence type="ECO:0000259" key="6">
    <source>
        <dbReference type="PROSITE" id="PS50109"/>
    </source>
</evidence>
<proteinExistence type="predicted"/>
<dbReference type="InterPro" id="IPR003594">
    <property type="entry name" value="HATPase_dom"/>
</dbReference>
<dbReference type="PROSITE" id="PS50112">
    <property type="entry name" value="PAS"/>
    <property type="match status" value="1"/>
</dbReference>
<evidence type="ECO:0000256" key="4">
    <source>
        <dbReference type="ARBA" id="ARBA00022679"/>
    </source>
</evidence>
<dbReference type="InterPro" id="IPR005467">
    <property type="entry name" value="His_kinase_dom"/>
</dbReference>
<dbReference type="SMART" id="SM00091">
    <property type="entry name" value="PAS"/>
    <property type="match status" value="1"/>
</dbReference>
<dbReference type="PRINTS" id="PR00344">
    <property type="entry name" value="BCTRLSENSOR"/>
</dbReference>
<keyword evidence="4" id="KW-0808">Transferase</keyword>
<dbReference type="InterPro" id="IPR052162">
    <property type="entry name" value="Sensor_kinase/Photoreceptor"/>
</dbReference>
<dbReference type="CDD" id="cd00082">
    <property type="entry name" value="HisKA"/>
    <property type="match status" value="1"/>
</dbReference>
<dbReference type="RefSeq" id="WP_275109446.1">
    <property type="nucleotide sequence ID" value="NZ_JAKJSC010000001.1"/>
</dbReference>
<dbReference type="NCBIfam" id="TIGR00229">
    <property type="entry name" value="sensory_box"/>
    <property type="match status" value="1"/>
</dbReference>
<dbReference type="InterPro" id="IPR004358">
    <property type="entry name" value="Sig_transdc_His_kin-like_C"/>
</dbReference>
<organism evidence="8 9">
    <name type="scientific">Paralabilibaculum antarcticum</name>
    <dbReference type="NCBI Taxonomy" id="2912572"/>
    <lineage>
        <taxon>Bacteria</taxon>
        <taxon>Pseudomonadati</taxon>
        <taxon>Bacteroidota</taxon>
        <taxon>Bacteroidia</taxon>
        <taxon>Marinilabiliales</taxon>
        <taxon>Marinifilaceae</taxon>
        <taxon>Paralabilibaculum</taxon>
    </lineage>
</organism>
<dbReference type="EC" id="2.7.13.3" evidence="2"/>
<dbReference type="SMART" id="SM00388">
    <property type="entry name" value="HisKA"/>
    <property type="match status" value="1"/>
</dbReference>
<dbReference type="CDD" id="cd00130">
    <property type="entry name" value="PAS"/>
    <property type="match status" value="1"/>
</dbReference>
<dbReference type="Gene3D" id="1.10.287.130">
    <property type="match status" value="1"/>
</dbReference>
<reference evidence="8 9" key="1">
    <citation type="submission" date="2022-01" db="EMBL/GenBank/DDBJ databases">
        <title>Labilibaculum sp. nov, a marine bacterium isolated from Antarctica.</title>
        <authorList>
            <person name="Dai W."/>
        </authorList>
    </citation>
    <scope>NUCLEOTIDE SEQUENCE [LARGE SCALE GENOMIC DNA]</scope>
    <source>
        <strain evidence="8 9">DW002</strain>
    </source>
</reference>
<accession>A0ABT5VS55</accession>
<feature type="domain" description="PAS" evidence="7">
    <location>
        <begin position="10"/>
        <end position="54"/>
    </location>
</feature>
<name>A0ABT5VS55_9BACT</name>
<dbReference type="Pfam" id="PF00512">
    <property type="entry name" value="HisKA"/>
    <property type="match status" value="1"/>
</dbReference>
<dbReference type="Gene3D" id="3.30.450.20">
    <property type="entry name" value="PAS domain"/>
    <property type="match status" value="1"/>
</dbReference>
<dbReference type="EMBL" id="JAKJSC010000001">
    <property type="protein sequence ID" value="MDE5418111.1"/>
    <property type="molecule type" value="Genomic_DNA"/>
</dbReference>
<evidence type="ECO:0000256" key="1">
    <source>
        <dbReference type="ARBA" id="ARBA00000085"/>
    </source>
</evidence>
<evidence type="ECO:0000256" key="3">
    <source>
        <dbReference type="ARBA" id="ARBA00022553"/>
    </source>
</evidence>
<protein>
    <recommendedName>
        <fullName evidence="2">histidine kinase</fullName>
        <ecNumber evidence="2">2.7.13.3</ecNumber>
    </recommendedName>
</protein>
<dbReference type="InterPro" id="IPR035965">
    <property type="entry name" value="PAS-like_dom_sf"/>
</dbReference>
<dbReference type="Gene3D" id="3.30.565.10">
    <property type="entry name" value="Histidine kinase-like ATPase, C-terminal domain"/>
    <property type="match status" value="1"/>
</dbReference>
<dbReference type="Pfam" id="PF02518">
    <property type="entry name" value="HATPase_c"/>
    <property type="match status" value="1"/>
</dbReference>
<evidence type="ECO:0000313" key="9">
    <source>
        <dbReference type="Proteomes" id="UP001528920"/>
    </source>
</evidence>
<dbReference type="InterPro" id="IPR003661">
    <property type="entry name" value="HisK_dim/P_dom"/>
</dbReference>
<dbReference type="InterPro" id="IPR000014">
    <property type="entry name" value="PAS"/>
</dbReference>
<dbReference type="InterPro" id="IPR036097">
    <property type="entry name" value="HisK_dim/P_sf"/>
</dbReference>
<evidence type="ECO:0000313" key="8">
    <source>
        <dbReference type="EMBL" id="MDE5418111.1"/>
    </source>
</evidence>
<dbReference type="PANTHER" id="PTHR43304">
    <property type="entry name" value="PHYTOCHROME-LIKE PROTEIN CPH1"/>
    <property type="match status" value="1"/>
</dbReference>
<dbReference type="Pfam" id="PF13426">
    <property type="entry name" value="PAS_9"/>
    <property type="match status" value="1"/>
</dbReference>
<comment type="catalytic activity">
    <reaction evidence="1">
        <text>ATP + protein L-histidine = ADP + protein N-phospho-L-histidine.</text>
        <dbReference type="EC" id="2.7.13.3"/>
    </reaction>
</comment>
<dbReference type="InterPro" id="IPR036890">
    <property type="entry name" value="HATPase_C_sf"/>
</dbReference>
<keyword evidence="3" id="KW-0597">Phosphoprotein</keyword>
<evidence type="ECO:0000256" key="5">
    <source>
        <dbReference type="ARBA" id="ARBA00022777"/>
    </source>
</evidence>
<dbReference type="Proteomes" id="UP001528920">
    <property type="component" value="Unassembled WGS sequence"/>
</dbReference>
<dbReference type="SUPFAM" id="SSF47384">
    <property type="entry name" value="Homodimeric domain of signal transducing histidine kinase"/>
    <property type="match status" value="1"/>
</dbReference>
<dbReference type="SUPFAM" id="SSF55785">
    <property type="entry name" value="PYP-like sensor domain (PAS domain)"/>
    <property type="match status" value="1"/>
</dbReference>
<dbReference type="PROSITE" id="PS50109">
    <property type="entry name" value="HIS_KIN"/>
    <property type="match status" value="1"/>
</dbReference>
<sequence>MMDLNDIFKNNISVYSLIESMSEGVIFITKQGTIIQVNKRSNELFGYTDKELIGLSVESLIPNRFKNKHKSHLTNYFSSPKARPMGHSYSPLSGLKKDGSVFPLEISLSFINTSNEVIGVAFITDISARTKAENELKKRNLELDAYAHTIAHELHSQLNSIIGFSQLLLNDDELSDEKRRSFLEMIEGSGYKMNNIISEMLLFANLKKEEIKKTELPMKAIIDEAINRISLTETNIASISIATNFEPSVGYGPWIEEVWYNYIRNAIKYGGNPPKIEIGSSKGENGYNKFWVKDNGLGLSSDQCNLIFVDPHKLGTGFVKGHGLGLSIVKRIVKKLDGQVRVESTPNQGSIFSFYLPTSISD</sequence>
<comment type="caution">
    <text evidence="8">The sequence shown here is derived from an EMBL/GenBank/DDBJ whole genome shotgun (WGS) entry which is preliminary data.</text>
</comment>
<evidence type="ECO:0000259" key="7">
    <source>
        <dbReference type="PROSITE" id="PS50112"/>
    </source>
</evidence>
<keyword evidence="9" id="KW-1185">Reference proteome</keyword>
<dbReference type="GO" id="GO:0016301">
    <property type="term" value="F:kinase activity"/>
    <property type="evidence" value="ECO:0007669"/>
    <property type="project" value="UniProtKB-KW"/>
</dbReference>
<dbReference type="SUPFAM" id="SSF55874">
    <property type="entry name" value="ATPase domain of HSP90 chaperone/DNA topoisomerase II/histidine kinase"/>
    <property type="match status" value="1"/>
</dbReference>
<evidence type="ECO:0000256" key="2">
    <source>
        <dbReference type="ARBA" id="ARBA00012438"/>
    </source>
</evidence>
<dbReference type="PANTHER" id="PTHR43304:SF1">
    <property type="entry name" value="PAC DOMAIN-CONTAINING PROTEIN"/>
    <property type="match status" value="1"/>
</dbReference>
<feature type="domain" description="Histidine kinase" evidence="6">
    <location>
        <begin position="149"/>
        <end position="360"/>
    </location>
</feature>
<keyword evidence="5 8" id="KW-0418">Kinase</keyword>